<dbReference type="PANTHER" id="PTHR47113:SF1">
    <property type="entry name" value="LD09343P"/>
    <property type="match status" value="1"/>
</dbReference>
<proteinExistence type="predicted"/>
<dbReference type="Proteomes" id="UP000708208">
    <property type="component" value="Unassembled WGS sequence"/>
</dbReference>
<protein>
    <submittedName>
        <fullName evidence="1">Uncharacterized protein</fullName>
    </submittedName>
</protein>
<dbReference type="Pfam" id="PF03133">
    <property type="entry name" value="TTL"/>
    <property type="match status" value="1"/>
</dbReference>
<sequence>MRLADRQLTLWSHLHFYCRFCPDPYNPFNASNVDKYVVGDDYQPIWLTRLGKHYSEGYSMKNSFDAYLQSIGKEPETIWTQVDDAIRSVILDKEPSLIQSGRRFKKGKFFEMMRFDFVIDQDLNVFLMEANMSPNLSSKHFPPNQQLYEQVLFALFSTIGLAYGPMITSEAKVLEITDRQKMTNAQHCGTSECMGCSDDCLMCSQCLSEKDGDNIRASITEHFNRVNTRRVFPPAGKETLKHYDSSGLTAANKMLVKWFYHKCVDDPYFCY</sequence>
<dbReference type="PROSITE" id="PS51221">
    <property type="entry name" value="TTL"/>
    <property type="match status" value="1"/>
</dbReference>
<dbReference type="EMBL" id="CAJVCH010020818">
    <property type="protein sequence ID" value="CAG7689966.1"/>
    <property type="molecule type" value="Genomic_DNA"/>
</dbReference>
<name>A0A8J2NL59_9HEXA</name>
<dbReference type="AlphaFoldDB" id="A0A8J2NL59"/>
<keyword evidence="2" id="KW-1185">Reference proteome</keyword>
<gene>
    <name evidence="1" type="ORF">AFUS01_LOCUS3453</name>
</gene>
<evidence type="ECO:0000313" key="2">
    <source>
        <dbReference type="Proteomes" id="UP000708208"/>
    </source>
</evidence>
<dbReference type="OrthoDB" id="202825at2759"/>
<dbReference type="InterPro" id="IPR053317">
    <property type="entry name" value="Tubulin_polyglutamylase"/>
</dbReference>
<evidence type="ECO:0000313" key="1">
    <source>
        <dbReference type="EMBL" id="CAG7689966.1"/>
    </source>
</evidence>
<organism evidence="1 2">
    <name type="scientific">Allacma fusca</name>
    <dbReference type="NCBI Taxonomy" id="39272"/>
    <lineage>
        <taxon>Eukaryota</taxon>
        <taxon>Metazoa</taxon>
        <taxon>Ecdysozoa</taxon>
        <taxon>Arthropoda</taxon>
        <taxon>Hexapoda</taxon>
        <taxon>Collembola</taxon>
        <taxon>Symphypleona</taxon>
        <taxon>Sminthuridae</taxon>
        <taxon>Allacma</taxon>
    </lineage>
</organism>
<accession>A0A8J2NL59</accession>
<dbReference type="InterPro" id="IPR004344">
    <property type="entry name" value="TTL/TTLL_fam"/>
</dbReference>
<comment type="caution">
    <text evidence="1">The sequence shown here is derived from an EMBL/GenBank/DDBJ whole genome shotgun (WGS) entry which is preliminary data.</text>
</comment>
<dbReference type="PANTHER" id="PTHR47113">
    <property type="entry name" value="LD09343P"/>
    <property type="match status" value="1"/>
</dbReference>
<reference evidence="1" key="1">
    <citation type="submission" date="2021-06" db="EMBL/GenBank/DDBJ databases">
        <authorList>
            <person name="Hodson N. C."/>
            <person name="Mongue J. A."/>
            <person name="Jaron S. K."/>
        </authorList>
    </citation>
    <scope>NUCLEOTIDE SEQUENCE</scope>
</reference>